<dbReference type="Proteomes" id="UP000285013">
    <property type="component" value="Unassembled WGS sequence"/>
</dbReference>
<organism evidence="1 2">
    <name type="scientific">Bacteroides intestinalis</name>
    <dbReference type="NCBI Taxonomy" id="329854"/>
    <lineage>
        <taxon>Bacteria</taxon>
        <taxon>Pseudomonadati</taxon>
        <taxon>Bacteroidota</taxon>
        <taxon>Bacteroidia</taxon>
        <taxon>Bacteroidales</taxon>
        <taxon>Bacteroidaceae</taxon>
        <taxon>Bacteroides</taxon>
    </lineage>
</organism>
<evidence type="ECO:0000313" key="1">
    <source>
        <dbReference type="EMBL" id="RHL84509.1"/>
    </source>
</evidence>
<gene>
    <name evidence="1" type="ORF">DWZ95_23915</name>
</gene>
<reference evidence="1 2" key="1">
    <citation type="submission" date="2018-08" db="EMBL/GenBank/DDBJ databases">
        <title>A genome reference for cultivated species of the human gut microbiota.</title>
        <authorList>
            <person name="Zou Y."/>
            <person name="Xue W."/>
            <person name="Luo G."/>
        </authorList>
    </citation>
    <scope>NUCLEOTIDE SEQUENCE [LARGE SCALE GENOMIC DNA]</scope>
    <source>
        <strain evidence="1 2">AF36-16BH</strain>
    </source>
</reference>
<evidence type="ECO:0000313" key="2">
    <source>
        <dbReference type="Proteomes" id="UP000285013"/>
    </source>
</evidence>
<proteinExistence type="predicted"/>
<sequence>MIAFIRKQEQDILRPACAAISTTEARIERVLDKLATAGQVRDLQKAVSDQQQRQNYDARNLRSDILQLLGRATEQERKAFMYLGKLVDAKEKSGFFNDIATLYKEQG</sequence>
<dbReference type="AlphaFoldDB" id="A0A415MTT0"/>
<dbReference type="EMBL" id="QRPE01000056">
    <property type="protein sequence ID" value="RHL84509.1"/>
    <property type="molecule type" value="Genomic_DNA"/>
</dbReference>
<protein>
    <submittedName>
        <fullName evidence="1">Uncharacterized protein</fullName>
    </submittedName>
</protein>
<name>A0A415MTT0_9BACE</name>
<accession>A0A415MTT0</accession>
<comment type="caution">
    <text evidence="1">The sequence shown here is derived from an EMBL/GenBank/DDBJ whole genome shotgun (WGS) entry which is preliminary data.</text>
</comment>